<dbReference type="RefSeq" id="WP_184857282.1">
    <property type="nucleotide sequence ID" value="NZ_JACHLK010000004.1"/>
</dbReference>
<comment type="caution">
    <text evidence="2">The sequence shown here is derived from an EMBL/GenBank/DDBJ whole genome shotgun (WGS) entry which is preliminary data.</text>
</comment>
<dbReference type="EMBL" id="JACHLK010000004">
    <property type="protein sequence ID" value="MBB6559862.1"/>
    <property type="molecule type" value="Genomic_DNA"/>
</dbReference>
<evidence type="ECO:0000313" key="3">
    <source>
        <dbReference type="Proteomes" id="UP000575083"/>
    </source>
</evidence>
<evidence type="ECO:0000313" key="2">
    <source>
        <dbReference type="EMBL" id="MBB6559862.1"/>
    </source>
</evidence>
<keyword evidence="3" id="KW-1185">Reference proteome</keyword>
<reference evidence="2 3" key="1">
    <citation type="submission" date="2020-08" db="EMBL/GenBank/DDBJ databases">
        <title>Functional genomics of gut bacteria from endangered species of beetles.</title>
        <authorList>
            <person name="Carlos-Shanley C."/>
        </authorList>
    </citation>
    <scope>NUCLEOTIDE SEQUENCE [LARGE SCALE GENOMIC DNA]</scope>
    <source>
        <strain evidence="2 3">S00198</strain>
    </source>
</reference>
<dbReference type="Proteomes" id="UP000575083">
    <property type="component" value="Unassembled WGS sequence"/>
</dbReference>
<proteinExistence type="predicted"/>
<name>A0A7X0U946_9BURK</name>
<feature type="domain" description="Chemoreceptor zinc-binding" evidence="1">
    <location>
        <begin position="54"/>
        <end position="122"/>
    </location>
</feature>
<accession>A0A7X0U946</accession>
<dbReference type="Gene3D" id="1.20.120.30">
    <property type="entry name" value="Aspartate receptor, ligand-binding domain"/>
    <property type="match status" value="1"/>
</dbReference>
<gene>
    <name evidence="2" type="ORF">HNP48_002534</name>
</gene>
<dbReference type="InterPro" id="IPR025991">
    <property type="entry name" value="Chemoreceptor_zinc-bind_dom"/>
</dbReference>
<sequence>MGFFSRLFKMREQDPTSPDTTWAMEDNGSELVLDAEYATMLMTEIDIDAAIASHERWRLQLQDMVNGVSSEVMRPERVCQDDRCDLGRWLYGTGRVRLGHYPAFSMLVARHKYFHQQAANVVTLFQAGQRPQAVQMLNSSCRHASNQVLLLLKELKRGLGSAGPAS</sequence>
<evidence type="ECO:0000259" key="1">
    <source>
        <dbReference type="Pfam" id="PF13682"/>
    </source>
</evidence>
<organism evidence="2 3">
    <name type="scientific">Acidovorax soli</name>
    <dbReference type="NCBI Taxonomy" id="592050"/>
    <lineage>
        <taxon>Bacteria</taxon>
        <taxon>Pseudomonadati</taxon>
        <taxon>Pseudomonadota</taxon>
        <taxon>Betaproteobacteria</taxon>
        <taxon>Burkholderiales</taxon>
        <taxon>Comamonadaceae</taxon>
        <taxon>Acidovorax</taxon>
    </lineage>
</organism>
<protein>
    <recommendedName>
        <fullName evidence="1">Chemoreceptor zinc-binding domain-containing protein</fullName>
    </recommendedName>
</protein>
<dbReference type="AlphaFoldDB" id="A0A7X0U946"/>
<dbReference type="Pfam" id="PF13682">
    <property type="entry name" value="CZB"/>
    <property type="match status" value="1"/>
</dbReference>